<organism evidence="1 2">
    <name type="scientific">Phyllosticta citrichinensis</name>
    <dbReference type="NCBI Taxonomy" id="1130410"/>
    <lineage>
        <taxon>Eukaryota</taxon>
        <taxon>Fungi</taxon>
        <taxon>Dikarya</taxon>
        <taxon>Ascomycota</taxon>
        <taxon>Pezizomycotina</taxon>
        <taxon>Dothideomycetes</taxon>
        <taxon>Dothideomycetes incertae sedis</taxon>
        <taxon>Botryosphaeriales</taxon>
        <taxon>Phyllostictaceae</taxon>
        <taxon>Phyllosticta</taxon>
    </lineage>
</organism>
<evidence type="ECO:0000313" key="2">
    <source>
        <dbReference type="Proteomes" id="UP001456524"/>
    </source>
</evidence>
<reference evidence="1 2" key="1">
    <citation type="journal article" date="2022" name="G3 (Bethesda)">
        <title>Enemy or ally: a genomic approach to elucidate the lifestyle of Phyllosticta citrichinaensis.</title>
        <authorList>
            <person name="Buijs V.A."/>
            <person name="Groenewald J.Z."/>
            <person name="Haridas S."/>
            <person name="LaButti K.M."/>
            <person name="Lipzen A."/>
            <person name="Martin F.M."/>
            <person name="Barry K."/>
            <person name="Grigoriev I.V."/>
            <person name="Crous P.W."/>
            <person name="Seidl M.F."/>
        </authorList>
    </citation>
    <scope>NUCLEOTIDE SEQUENCE [LARGE SCALE GENOMIC DNA]</scope>
    <source>
        <strain evidence="1 2">CBS 129764</strain>
    </source>
</reference>
<evidence type="ECO:0000313" key="1">
    <source>
        <dbReference type="EMBL" id="KAK8173487.1"/>
    </source>
</evidence>
<gene>
    <name evidence="1" type="ORF">IWX90DRAFT_412904</name>
</gene>
<proteinExistence type="predicted"/>
<protein>
    <submittedName>
        <fullName evidence="1">Uncharacterized protein</fullName>
    </submittedName>
</protein>
<dbReference type="EMBL" id="JBBWUH010000003">
    <property type="protein sequence ID" value="KAK8173487.1"/>
    <property type="molecule type" value="Genomic_DNA"/>
</dbReference>
<comment type="caution">
    <text evidence="1">The sequence shown here is derived from an EMBL/GenBank/DDBJ whole genome shotgun (WGS) entry which is preliminary data.</text>
</comment>
<sequence>MTNFTKPSDFTHADFELNDKVVKRVSETLRHMANPTAANWLDSQIHEVGLPMIVNNASTTFHRIQKYWKTAIVADPYIRDCGTLVFRAFRNGDRSMPFYITDEEAYNPDAHAVAATRAIPSPSPLRPLDRPMFLDEEQDNPILHPDWPTQPLYPTLPPEPQSVEPVIKREETPAAPTIDVFYSATIKIAGETQVVHFTSATKDGVMKTVEDYVEYCRQGNTIRYSTFALVRAFMAKNRGVGLN</sequence>
<dbReference type="Proteomes" id="UP001456524">
    <property type="component" value="Unassembled WGS sequence"/>
</dbReference>
<accession>A0ABR1XZ84</accession>
<keyword evidence="2" id="KW-1185">Reference proteome</keyword>
<name>A0ABR1XZ84_9PEZI</name>